<evidence type="ECO:0000313" key="3">
    <source>
        <dbReference type="EMBL" id="KAF7357720.1"/>
    </source>
</evidence>
<feature type="transmembrane region" description="Helical" evidence="2">
    <location>
        <begin position="20"/>
        <end position="39"/>
    </location>
</feature>
<feature type="compositionally biased region" description="Basic and acidic residues" evidence="1">
    <location>
        <begin position="366"/>
        <end position="382"/>
    </location>
</feature>
<feature type="transmembrane region" description="Helical" evidence="2">
    <location>
        <begin position="112"/>
        <end position="133"/>
    </location>
</feature>
<feature type="transmembrane region" description="Helical" evidence="2">
    <location>
        <begin position="271"/>
        <end position="291"/>
    </location>
</feature>
<keyword evidence="2" id="KW-0472">Membrane</keyword>
<dbReference type="EMBL" id="JACAZI010000006">
    <property type="protein sequence ID" value="KAF7357720.1"/>
    <property type="molecule type" value="Genomic_DNA"/>
</dbReference>
<dbReference type="AlphaFoldDB" id="A0A8H6YB15"/>
<evidence type="ECO:0000313" key="4">
    <source>
        <dbReference type="Proteomes" id="UP000620124"/>
    </source>
</evidence>
<comment type="caution">
    <text evidence="3">The sequence shown here is derived from an EMBL/GenBank/DDBJ whole genome shotgun (WGS) entry which is preliminary data.</text>
</comment>
<name>A0A8H6YB15_9AGAR</name>
<feature type="region of interest" description="Disordered" evidence="1">
    <location>
        <begin position="362"/>
        <end position="382"/>
    </location>
</feature>
<proteinExistence type="predicted"/>
<accession>A0A8H6YB15</accession>
<protein>
    <submittedName>
        <fullName evidence="3">Uncharacterized protein</fullName>
    </submittedName>
</protein>
<sequence length="382" mass="41735">MASSVVSSSVRLHKAGQGLMFYILGLVVQTFVFGAYTILIWMSTRMLLARKLNTRVNQVMFGITTFMYVLSAAYWCYSVADGVDRMYEYIALAVNPFRVTFDHTEVTKWSPLFNAVMLINYVLSDGVVVWRAWVICLRNHRKYLWITMVFLALTALTVILTIAFRIAGVIISPINNLPKDSILGQGVDILQVATLATSLLSNFTATGVVAATAWGHWRTIRSAFSEGKAGSLRTNRILLLVVETGVLYCISALTVLAASLIRLPQGTLGDLYTPVNVQLAGAYPTIVLLLVSTKKSLSESSFTDDDFSSSGSGSAASQPIRFAKLGTNSTGTTASSEFPKPIHFARNPAMSGTDSVIMDISSSRPSTEKFGRQNRLSDDTFV</sequence>
<dbReference type="OrthoDB" id="3259206at2759"/>
<reference evidence="3" key="1">
    <citation type="submission" date="2020-05" db="EMBL/GenBank/DDBJ databases">
        <title>Mycena genomes resolve the evolution of fungal bioluminescence.</title>
        <authorList>
            <person name="Tsai I.J."/>
        </authorList>
    </citation>
    <scope>NUCLEOTIDE SEQUENCE</scope>
    <source>
        <strain evidence="3">CCC161011</strain>
    </source>
</reference>
<feature type="transmembrane region" description="Helical" evidence="2">
    <location>
        <begin position="237"/>
        <end position="259"/>
    </location>
</feature>
<dbReference type="Proteomes" id="UP000620124">
    <property type="component" value="Unassembled WGS sequence"/>
</dbReference>
<keyword evidence="4" id="KW-1185">Reference proteome</keyword>
<keyword evidence="2" id="KW-0812">Transmembrane</keyword>
<evidence type="ECO:0000256" key="1">
    <source>
        <dbReference type="SAM" id="MobiDB-lite"/>
    </source>
</evidence>
<keyword evidence="2" id="KW-1133">Transmembrane helix</keyword>
<feature type="transmembrane region" description="Helical" evidence="2">
    <location>
        <begin position="145"/>
        <end position="172"/>
    </location>
</feature>
<feature type="transmembrane region" description="Helical" evidence="2">
    <location>
        <begin position="59"/>
        <end position="80"/>
    </location>
</feature>
<evidence type="ECO:0000256" key="2">
    <source>
        <dbReference type="SAM" id="Phobius"/>
    </source>
</evidence>
<organism evidence="3 4">
    <name type="scientific">Mycena venus</name>
    <dbReference type="NCBI Taxonomy" id="2733690"/>
    <lineage>
        <taxon>Eukaryota</taxon>
        <taxon>Fungi</taxon>
        <taxon>Dikarya</taxon>
        <taxon>Basidiomycota</taxon>
        <taxon>Agaricomycotina</taxon>
        <taxon>Agaricomycetes</taxon>
        <taxon>Agaricomycetidae</taxon>
        <taxon>Agaricales</taxon>
        <taxon>Marasmiineae</taxon>
        <taxon>Mycenaceae</taxon>
        <taxon>Mycena</taxon>
    </lineage>
</organism>
<feature type="transmembrane region" description="Helical" evidence="2">
    <location>
        <begin position="192"/>
        <end position="217"/>
    </location>
</feature>
<gene>
    <name evidence="3" type="ORF">MVEN_00817900</name>
</gene>